<comment type="caution">
    <text evidence="2">The sequence shown here is derived from an EMBL/GenBank/DDBJ whole genome shotgun (WGS) entry which is preliminary data.</text>
</comment>
<evidence type="ECO:0000313" key="2">
    <source>
        <dbReference type="EMBL" id="GGE35124.1"/>
    </source>
</evidence>
<dbReference type="AlphaFoldDB" id="A0A917EF71"/>
<dbReference type="Pfam" id="PF12680">
    <property type="entry name" value="SnoaL_2"/>
    <property type="match status" value="1"/>
</dbReference>
<accession>A0A917EF71</accession>
<feature type="domain" description="SnoaL-like" evidence="1">
    <location>
        <begin position="38"/>
        <end position="107"/>
    </location>
</feature>
<proteinExistence type="predicted"/>
<evidence type="ECO:0000313" key="3">
    <source>
        <dbReference type="Proteomes" id="UP000612855"/>
    </source>
</evidence>
<gene>
    <name evidence="2" type="ORF">GCM10011360_23690</name>
</gene>
<dbReference type="EMBL" id="BMFJ01000001">
    <property type="protein sequence ID" value="GGE35124.1"/>
    <property type="molecule type" value="Genomic_DNA"/>
</dbReference>
<name>A0A917EF71_9RHOB</name>
<organism evidence="2 3">
    <name type="scientific">Primorskyibacter flagellatus</name>
    <dbReference type="NCBI Taxonomy" id="1387277"/>
    <lineage>
        <taxon>Bacteria</taxon>
        <taxon>Pseudomonadati</taxon>
        <taxon>Pseudomonadota</taxon>
        <taxon>Alphaproteobacteria</taxon>
        <taxon>Rhodobacterales</taxon>
        <taxon>Roseobacteraceae</taxon>
        <taxon>Primorskyibacter</taxon>
    </lineage>
</organism>
<dbReference type="Proteomes" id="UP000612855">
    <property type="component" value="Unassembled WGS sequence"/>
</dbReference>
<evidence type="ECO:0000259" key="1">
    <source>
        <dbReference type="Pfam" id="PF12680"/>
    </source>
</evidence>
<dbReference type="InterPro" id="IPR037401">
    <property type="entry name" value="SnoaL-like"/>
</dbReference>
<dbReference type="RefSeq" id="WP_188477885.1">
    <property type="nucleotide sequence ID" value="NZ_BMFJ01000001.1"/>
</dbReference>
<reference evidence="3" key="1">
    <citation type="journal article" date="2019" name="Int. J. Syst. Evol. Microbiol.">
        <title>The Global Catalogue of Microorganisms (GCM) 10K type strain sequencing project: providing services to taxonomists for standard genome sequencing and annotation.</title>
        <authorList>
            <consortium name="The Broad Institute Genomics Platform"/>
            <consortium name="The Broad Institute Genome Sequencing Center for Infectious Disease"/>
            <person name="Wu L."/>
            <person name="Ma J."/>
        </authorList>
    </citation>
    <scope>NUCLEOTIDE SEQUENCE [LARGE SCALE GENOMIC DNA]</scope>
    <source>
        <strain evidence="3">CGMCC 1.12664</strain>
    </source>
</reference>
<dbReference type="SUPFAM" id="SSF54427">
    <property type="entry name" value="NTF2-like"/>
    <property type="match status" value="1"/>
</dbReference>
<protein>
    <recommendedName>
        <fullName evidence="1">SnoaL-like domain-containing protein</fullName>
    </recommendedName>
</protein>
<dbReference type="Gene3D" id="3.10.450.50">
    <property type="match status" value="1"/>
</dbReference>
<dbReference type="InterPro" id="IPR032710">
    <property type="entry name" value="NTF2-like_dom_sf"/>
</dbReference>
<keyword evidence="3" id="KW-1185">Reference proteome</keyword>
<sequence>MTPEPEVEASPDCGNSPKNARAQDIALALMGAGSLDAGLLAEGAVWERPEGAISGRAAILKALKSVAPPARIEVSQVATHGKSGSVLGRYRTGPGEARLFCHVLRFTSAACREIAQIVSFEHAERRW</sequence>